<evidence type="ECO:0000313" key="1">
    <source>
        <dbReference type="EMBL" id="PIA46900.1"/>
    </source>
</evidence>
<protein>
    <submittedName>
        <fullName evidence="1">Uncharacterized protein</fullName>
    </submittedName>
</protein>
<dbReference type="EMBL" id="KZ305032">
    <property type="protein sequence ID" value="PIA46900.1"/>
    <property type="molecule type" value="Genomic_DNA"/>
</dbReference>
<reference evidence="1 2" key="1">
    <citation type="submission" date="2017-09" db="EMBL/GenBank/DDBJ databases">
        <title>WGS assembly of Aquilegia coerulea Goldsmith.</title>
        <authorList>
            <person name="Hodges S."/>
            <person name="Kramer E."/>
            <person name="Nordborg M."/>
            <person name="Tomkins J."/>
            <person name="Borevitz J."/>
            <person name="Derieg N."/>
            <person name="Yan J."/>
            <person name="Mihaltcheva S."/>
            <person name="Hayes R.D."/>
            <person name="Rokhsar D."/>
        </authorList>
    </citation>
    <scope>NUCLEOTIDE SEQUENCE [LARGE SCALE GENOMIC DNA]</scope>
    <source>
        <strain evidence="2">cv. Goldsmith</strain>
    </source>
</reference>
<dbReference type="InParanoid" id="A0A2G5DTR6"/>
<organism evidence="1 2">
    <name type="scientific">Aquilegia coerulea</name>
    <name type="common">Rocky mountain columbine</name>
    <dbReference type="NCBI Taxonomy" id="218851"/>
    <lineage>
        <taxon>Eukaryota</taxon>
        <taxon>Viridiplantae</taxon>
        <taxon>Streptophyta</taxon>
        <taxon>Embryophyta</taxon>
        <taxon>Tracheophyta</taxon>
        <taxon>Spermatophyta</taxon>
        <taxon>Magnoliopsida</taxon>
        <taxon>Ranunculales</taxon>
        <taxon>Ranunculaceae</taxon>
        <taxon>Thalictroideae</taxon>
        <taxon>Aquilegia</taxon>
    </lineage>
</organism>
<dbReference type="Proteomes" id="UP000230069">
    <property type="component" value="Unassembled WGS sequence"/>
</dbReference>
<dbReference type="AlphaFoldDB" id="A0A2G5DTR6"/>
<sequence>MHYYSGCKKVVKGRKGMLVMPGEELSTRHKGLWQSFGGYQQLQKLDRVHSRATVVLSVITSACFEQ</sequence>
<proteinExistence type="predicted"/>
<accession>A0A2G5DTR6</accession>
<evidence type="ECO:0000313" key="2">
    <source>
        <dbReference type="Proteomes" id="UP000230069"/>
    </source>
</evidence>
<gene>
    <name evidence="1" type="ORF">AQUCO_01500440v1</name>
</gene>
<keyword evidence="2" id="KW-1185">Reference proteome</keyword>
<name>A0A2G5DTR6_AQUCA</name>